<sequence length="117" mass="12350">MKHDSSEAAGIIALARQLMRDARAWISAEIGFYQALIGDRMRDAKMAIAFAVLALVLANAALIALLIGGILILLPYVGAFWATLIVIGLTLAIAAILGLSALDHVKRALRSPTGGDR</sequence>
<organism evidence="2 3">
    <name type="scientific">Stakelama pacifica</name>
    <dbReference type="NCBI Taxonomy" id="517720"/>
    <lineage>
        <taxon>Bacteria</taxon>
        <taxon>Pseudomonadati</taxon>
        <taxon>Pseudomonadota</taxon>
        <taxon>Alphaproteobacteria</taxon>
        <taxon>Sphingomonadales</taxon>
        <taxon>Sphingomonadaceae</taxon>
        <taxon>Stakelama</taxon>
    </lineage>
</organism>
<evidence type="ECO:0000256" key="1">
    <source>
        <dbReference type="SAM" id="Phobius"/>
    </source>
</evidence>
<dbReference type="RefSeq" id="WP_133493848.1">
    <property type="nucleotide sequence ID" value="NZ_BMLU01000001.1"/>
</dbReference>
<dbReference type="InterPro" id="IPR009937">
    <property type="entry name" value="Phage_holin_3_6"/>
</dbReference>
<dbReference type="OrthoDB" id="7595734at2"/>
<evidence type="ECO:0000313" key="3">
    <source>
        <dbReference type="Proteomes" id="UP000295493"/>
    </source>
</evidence>
<evidence type="ECO:0000313" key="2">
    <source>
        <dbReference type="EMBL" id="TDN86649.1"/>
    </source>
</evidence>
<keyword evidence="3" id="KW-1185">Reference proteome</keyword>
<keyword evidence="1" id="KW-1133">Transmembrane helix</keyword>
<proteinExistence type="predicted"/>
<dbReference type="EMBL" id="SNWD01000001">
    <property type="protein sequence ID" value="TDN86649.1"/>
    <property type="molecule type" value="Genomic_DNA"/>
</dbReference>
<protein>
    <submittedName>
        <fullName evidence="2">Putative superfamily III holin-X</fullName>
    </submittedName>
</protein>
<dbReference type="AlphaFoldDB" id="A0A4R6FXE0"/>
<feature type="transmembrane region" description="Helical" evidence="1">
    <location>
        <begin position="47"/>
        <end position="74"/>
    </location>
</feature>
<keyword evidence="1" id="KW-0472">Membrane</keyword>
<gene>
    <name evidence="2" type="ORF">EV664_101223</name>
</gene>
<feature type="transmembrane region" description="Helical" evidence="1">
    <location>
        <begin position="80"/>
        <end position="102"/>
    </location>
</feature>
<name>A0A4R6FXE0_9SPHN</name>
<accession>A0A4R6FXE0</accession>
<dbReference type="Pfam" id="PF07332">
    <property type="entry name" value="Phage_holin_3_6"/>
    <property type="match status" value="1"/>
</dbReference>
<comment type="caution">
    <text evidence="2">The sequence shown here is derived from an EMBL/GenBank/DDBJ whole genome shotgun (WGS) entry which is preliminary data.</text>
</comment>
<keyword evidence="1" id="KW-0812">Transmembrane</keyword>
<reference evidence="2 3" key="1">
    <citation type="submission" date="2019-03" db="EMBL/GenBank/DDBJ databases">
        <title>Genomic Encyclopedia of Type Strains, Phase IV (KMG-IV): sequencing the most valuable type-strain genomes for metagenomic binning, comparative biology and taxonomic classification.</title>
        <authorList>
            <person name="Goeker M."/>
        </authorList>
    </citation>
    <scope>NUCLEOTIDE SEQUENCE [LARGE SCALE GENOMIC DNA]</scope>
    <source>
        <strain evidence="2 3">DSM 25059</strain>
    </source>
</reference>
<dbReference type="Proteomes" id="UP000295493">
    <property type="component" value="Unassembled WGS sequence"/>
</dbReference>